<dbReference type="VEuPathDB" id="FungiDB:JI435_422250"/>
<name>A0A7U2NNZ9_PHANO</name>
<gene>
    <name evidence="1" type="ORF">JI435_422250</name>
</gene>
<dbReference type="AlphaFoldDB" id="A0A7U2NNZ9"/>
<protein>
    <submittedName>
        <fullName evidence="1">Uncharacterized protein</fullName>
    </submittedName>
</protein>
<dbReference type="EMBL" id="CP069040">
    <property type="protein sequence ID" value="QRD05312.1"/>
    <property type="molecule type" value="Genomic_DNA"/>
</dbReference>
<reference evidence="2" key="1">
    <citation type="journal article" date="2021" name="BMC Genomics">
        <title>Chromosome-level genome assembly and manually-curated proteome of model necrotroph Parastagonospora nodorum Sn15 reveals a genome-wide trove of candidate effector homologs, and redundancy of virulence-related functions within an accessory chromosome.</title>
        <authorList>
            <person name="Bertazzoni S."/>
            <person name="Jones D.A.B."/>
            <person name="Phan H.T."/>
            <person name="Tan K.-C."/>
            <person name="Hane J.K."/>
        </authorList>
    </citation>
    <scope>NUCLEOTIDE SEQUENCE [LARGE SCALE GENOMIC DNA]</scope>
    <source>
        <strain evidence="2">SN15 / ATCC MYA-4574 / FGSC 10173)</strain>
    </source>
</reference>
<sequence length="76" mass="8762">MRRNSYASSWTLFIWYRRYQTGASFADLDMAQMVDDDLWDLLVHHAYCVRAPTIRLVAHRATPRSITAISSLLAGM</sequence>
<dbReference type="Proteomes" id="UP000663193">
    <property type="component" value="Chromosome 18"/>
</dbReference>
<evidence type="ECO:0000313" key="2">
    <source>
        <dbReference type="Proteomes" id="UP000663193"/>
    </source>
</evidence>
<organism evidence="1 2">
    <name type="scientific">Phaeosphaeria nodorum (strain SN15 / ATCC MYA-4574 / FGSC 10173)</name>
    <name type="common">Glume blotch fungus</name>
    <name type="synonym">Parastagonospora nodorum</name>
    <dbReference type="NCBI Taxonomy" id="321614"/>
    <lineage>
        <taxon>Eukaryota</taxon>
        <taxon>Fungi</taxon>
        <taxon>Dikarya</taxon>
        <taxon>Ascomycota</taxon>
        <taxon>Pezizomycotina</taxon>
        <taxon>Dothideomycetes</taxon>
        <taxon>Pleosporomycetidae</taxon>
        <taxon>Pleosporales</taxon>
        <taxon>Pleosporineae</taxon>
        <taxon>Phaeosphaeriaceae</taxon>
        <taxon>Parastagonospora</taxon>
    </lineage>
</organism>
<proteinExistence type="predicted"/>
<accession>A0A7U2NNZ9</accession>
<keyword evidence="2" id="KW-1185">Reference proteome</keyword>
<evidence type="ECO:0000313" key="1">
    <source>
        <dbReference type="EMBL" id="QRD05312.1"/>
    </source>
</evidence>